<dbReference type="InterPro" id="IPR001279">
    <property type="entry name" value="Metallo-B-lactamas"/>
</dbReference>
<dbReference type="SUPFAM" id="SSF56281">
    <property type="entry name" value="Metallo-hydrolase/oxidoreductase"/>
    <property type="match status" value="1"/>
</dbReference>
<evidence type="ECO:0000313" key="3">
    <source>
        <dbReference type="Proteomes" id="UP000286271"/>
    </source>
</evidence>
<dbReference type="PANTHER" id="PTHR30619:SF1">
    <property type="entry name" value="RECOMBINATION PROTEIN 2"/>
    <property type="match status" value="1"/>
</dbReference>
<dbReference type="Gene3D" id="3.60.15.10">
    <property type="entry name" value="Ribonuclease Z/Hydroxyacylglutathione hydrolase-like"/>
    <property type="match status" value="1"/>
</dbReference>
<reference evidence="2 3" key="1">
    <citation type="submission" date="2018-08" db="EMBL/GenBank/DDBJ databases">
        <title>A genome reference for cultivated species of the human gut microbiota.</title>
        <authorList>
            <person name="Zou Y."/>
            <person name="Xue W."/>
            <person name="Luo G."/>
        </authorList>
    </citation>
    <scope>NUCLEOTIDE SEQUENCE [LARGE SCALE GENOMIC DNA]</scope>
    <source>
        <strain evidence="2 3">AM27-11</strain>
    </source>
</reference>
<evidence type="ECO:0000313" key="2">
    <source>
        <dbReference type="EMBL" id="RHF00021.1"/>
    </source>
</evidence>
<proteinExistence type="predicted"/>
<accession>A0A3R6GX89</accession>
<dbReference type="Proteomes" id="UP000286271">
    <property type="component" value="Unassembled WGS sequence"/>
</dbReference>
<dbReference type="EMBL" id="QSKW01000002">
    <property type="protein sequence ID" value="RHF00021.1"/>
    <property type="molecule type" value="Genomic_DNA"/>
</dbReference>
<dbReference type="PANTHER" id="PTHR30619">
    <property type="entry name" value="DNA INTERNALIZATION/COMPETENCE PROTEIN COMEC/REC2"/>
    <property type="match status" value="1"/>
</dbReference>
<feature type="domain" description="Metallo-beta-lactamase" evidence="1">
    <location>
        <begin position="11"/>
        <end position="76"/>
    </location>
</feature>
<sequence length="343" mass="39439">MLNIKVLKALNGDCIIISYGEKEKHNILIDGGQGRTGFRQLCTYVDNEKKAGNKIDLLILTHIDSDHIDGILRLLSQKTFDFSLIDEMWFDFGKGLNDLFGINDRSHQVTLYANSTEISWKQGADMEEIIQEKGIRRRIVTKLEQFSISGASVTILSPSKEVLKKFCRQDKKEKKATTEIAYRDDYQKSIVELNQKEFERKISLTNKSSIACLFQFKELRILLLGDSDPEGIVESLTELGYSKNNKLKVEFCKIAHHASRHNTSNELIQILDCSNYIISTQQTNDGRPSKECLSRIICNSEKPINFYCNYKLDWNNVFTEEEFLKYGMKFFLLDEQGIDVGEK</sequence>
<organism evidence="2 3">
    <name type="scientific">Roseburia inulinivorans</name>
    <dbReference type="NCBI Taxonomy" id="360807"/>
    <lineage>
        <taxon>Bacteria</taxon>
        <taxon>Bacillati</taxon>
        <taxon>Bacillota</taxon>
        <taxon>Clostridia</taxon>
        <taxon>Lachnospirales</taxon>
        <taxon>Lachnospiraceae</taxon>
        <taxon>Roseburia</taxon>
    </lineage>
</organism>
<dbReference type="InterPro" id="IPR036866">
    <property type="entry name" value="RibonucZ/Hydroxyglut_hydro"/>
</dbReference>
<gene>
    <name evidence="2" type="ORF">DW707_02100</name>
</gene>
<evidence type="ECO:0000259" key="1">
    <source>
        <dbReference type="Pfam" id="PF00753"/>
    </source>
</evidence>
<comment type="caution">
    <text evidence="2">The sequence shown here is derived from an EMBL/GenBank/DDBJ whole genome shotgun (WGS) entry which is preliminary data.</text>
</comment>
<dbReference type="AlphaFoldDB" id="A0A3R6GX89"/>
<dbReference type="RefSeq" id="WP_118929699.1">
    <property type="nucleotide sequence ID" value="NZ_QSKW01000002.1"/>
</dbReference>
<dbReference type="Pfam" id="PF00753">
    <property type="entry name" value="Lactamase_B"/>
    <property type="match status" value="1"/>
</dbReference>
<dbReference type="InterPro" id="IPR052159">
    <property type="entry name" value="Competence_DNA_uptake"/>
</dbReference>
<protein>
    <recommendedName>
        <fullName evidence="1">Metallo-beta-lactamase domain-containing protein</fullName>
    </recommendedName>
</protein>
<name>A0A3R6GX89_9FIRM</name>